<comment type="similarity">
    <text evidence="1">Belongs to the sulfatase family.</text>
</comment>
<evidence type="ECO:0008006" key="8">
    <source>
        <dbReference type="Google" id="ProtNLM"/>
    </source>
</evidence>
<dbReference type="InterPro" id="IPR000917">
    <property type="entry name" value="Sulfatase_N"/>
</dbReference>
<sequence>MPLTCIILLLVIGNLYSQTAGTRPNIIVILADDLGYADVGFNRDVGFSDGYGIIPTPELDNLANNGIICTNAHVAHPFCGPSRAAIMTGVYPHRIGAQYNLPNNITTTLGVPDESYVNESVFFPELIDDTGYNTAAYGKWHLGFEAGKFQPLDKGFDYFFGFLGGGKNYFESKYEDLFYNRQGGSNPVTNEYQDPLQRDRSYIDRNQYSNHEEDDYLTDILTDDVINYIDEKAADTHPFLIYLAYNAPHTPLQAPANEIAAFLAANPNFEDAIRADDYITQSRPVLKENEADRPAKIEELVQARITYATMVANMDKNIGRVVDKLEEKNELDNTVIIFFSDNGGYTYSKGAVNYPLAALKGSVDEGGHKVPFFVHWPNKITTPNTYKYQISSLDLYPTLVNLAGGTIPASKTIDGVDFMDKMIANEDARPNQALFVLRPQNGFHNAAIISHPYRIVRKGGNGAWKLYHADVNPEVQLTGNIDGKPVSQIIAELEQQGADWARNFKDVKPAWFDHERGNGHPHRILWYGEDNAGNTATPVFPGYNSTYHDSSLGLQDVIKDLYKIYPNPSQENFNIQFNSNFNKLEIELLTTTGKLIKKINPNLVETKIHAQNLKAGMYLLRIKSDNNLSIEKVIKL</sequence>
<accession>A0ABP8C337</accession>
<feature type="domain" description="Sulfatase N-terminal" evidence="4">
    <location>
        <begin position="24"/>
        <end position="404"/>
    </location>
</feature>
<proteinExistence type="inferred from homology"/>
<comment type="caution">
    <text evidence="6">The sequence shown here is derived from an EMBL/GenBank/DDBJ whole genome shotgun (WGS) entry which is preliminary data.</text>
</comment>
<dbReference type="InterPro" id="IPR050738">
    <property type="entry name" value="Sulfatase"/>
</dbReference>
<evidence type="ECO:0000256" key="3">
    <source>
        <dbReference type="ARBA" id="ARBA00022801"/>
    </source>
</evidence>
<dbReference type="InterPro" id="IPR026444">
    <property type="entry name" value="Secre_tail"/>
</dbReference>
<dbReference type="PANTHER" id="PTHR42693">
    <property type="entry name" value="ARYLSULFATASE FAMILY MEMBER"/>
    <property type="match status" value="1"/>
</dbReference>
<evidence type="ECO:0000256" key="1">
    <source>
        <dbReference type="ARBA" id="ARBA00008779"/>
    </source>
</evidence>
<feature type="domain" description="Secretion system C-terminal sorting" evidence="5">
    <location>
        <begin position="564"/>
        <end position="634"/>
    </location>
</feature>
<protein>
    <recommendedName>
        <fullName evidence="8">Sulfatase</fullName>
    </recommendedName>
</protein>
<dbReference type="Gene3D" id="3.40.720.10">
    <property type="entry name" value="Alkaline Phosphatase, subunit A"/>
    <property type="match status" value="1"/>
</dbReference>
<keyword evidence="3" id="KW-0378">Hydrolase</keyword>
<dbReference type="Pfam" id="PF00884">
    <property type="entry name" value="Sulfatase"/>
    <property type="match status" value="1"/>
</dbReference>
<dbReference type="NCBIfam" id="TIGR04183">
    <property type="entry name" value="Por_Secre_tail"/>
    <property type="match status" value="1"/>
</dbReference>
<evidence type="ECO:0000256" key="2">
    <source>
        <dbReference type="ARBA" id="ARBA00022729"/>
    </source>
</evidence>
<dbReference type="PANTHER" id="PTHR42693:SF53">
    <property type="entry name" value="ENDO-4-O-SULFATASE"/>
    <property type="match status" value="1"/>
</dbReference>
<dbReference type="InterPro" id="IPR017850">
    <property type="entry name" value="Alkaline_phosphatase_core_sf"/>
</dbReference>
<organism evidence="6 7">
    <name type="scientific">Postechiella marina</name>
    <dbReference type="NCBI Taxonomy" id="943941"/>
    <lineage>
        <taxon>Bacteria</taxon>
        <taxon>Pseudomonadati</taxon>
        <taxon>Bacteroidota</taxon>
        <taxon>Flavobacteriia</taxon>
        <taxon>Flavobacteriales</taxon>
        <taxon>Flavobacteriaceae</taxon>
        <taxon>Postechiella</taxon>
    </lineage>
</organism>
<name>A0ABP8C337_9FLAO</name>
<dbReference type="Proteomes" id="UP001501496">
    <property type="component" value="Unassembled WGS sequence"/>
</dbReference>
<dbReference type="Pfam" id="PF18962">
    <property type="entry name" value="Por_Secre_tail"/>
    <property type="match status" value="1"/>
</dbReference>
<evidence type="ECO:0000313" key="7">
    <source>
        <dbReference type="Proteomes" id="UP001501496"/>
    </source>
</evidence>
<gene>
    <name evidence="6" type="ORF">GCM10022291_06930</name>
</gene>
<dbReference type="EMBL" id="BAABCA010000001">
    <property type="protein sequence ID" value="GAA4232340.1"/>
    <property type="molecule type" value="Genomic_DNA"/>
</dbReference>
<evidence type="ECO:0000259" key="4">
    <source>
        <dbReference type="Pfam" id="PF00884"/>
    </source>
</evidence>
<keyword evidence="7" id="KW-1185">Reference proteome</keyword>
<dbReference type="SUPFAM" id="SSF53649">
    <property type="entry name" value="Alkaline phosphatase-like"/>
    <property type="match status" value="1"/>
</dbReference>
<evidence type="ECO:0000259" key="5">
    <source>
        <dbReference type="Pfam" id="PF18962"/>
    </source>
</evidence>
<reference evidence="7" key="1">
    <citation type="journal article" date="2019" name="Int. J. Syst. Evol. Microbiol.">
        <title>The Global Catalogue of Microorganisms (GCM) 10K type strain sequencing project: providing services to taxonomists for standard genome sequencing and annotation.</title>
        <authorList>
            <consortium name="The Broad Institute Genomics Platform"/>
            <consortium name="The Broad Institute Genome Sequencing Center for Infectious Disease"/>
            <person name="Wu L."/>
            <person name="Ma J."/>
        </authorList>
    </citation>
    <scope>NUCLEOTIDE SEQUENCE [LARGE SCALE GENOMIC DNA]</scope>
    <source>
        <strain evidence="7">JCM 17630</strain>
    </source>
</reference>
<keyword evidence="2" id="KW-0732">Signal</keyword>
<evidence type="ECO:0000313" key="6">
    <source>
        <dbReference type="EMBL" id="GAA4232340.1"/>
    </source>
</evidence>